<dbReference type="PIRSF" id="PIRSF005610">
    <property type="entry name" value="SirB"/>
    <property type="match status" value="1"/>
</dbReference>
<dbReference type="InterPro" id="IPR007360">
    <property type="entry name" value="SirB"/>
</dbReference>
<gene>
    <name evidence="2" type="ORF">GCM10007935_35480</name>
</gene>
<protein>
    <submittedName>
        <fullName evidence="2">SirB family protein</fullName>
    </submittedName>
</protein>
<keyword evidence="1" id="KW-0812">Transmembrane</keyword>
<dbReference type="EMBL" id="BSPB01000044">
    <property type="protein sequence ID" value="GLS16108.1"/>
    <property type="molecule type" value="Genomic_DNA"/>
</dbReference>
<dbReference type="PANTHER" id="PTHR39594">
    <property type="entry name" value="PROTEIN YCHQ"/>
    <property type="match status" value="1"/>
</dbReference>
<reference evidence="3" key="1">
    <citation type="journal article" date="2019" name="Int. J. Syst. Evol. Microbiol.">
        <title>The Global Catalogue of Microorganisms (GCM) 10K type strain sequencing project: providing services to taxonomists for standard genome sequencing and annotation.</title>
        <authorList>
            <consortium name="The Broad Institute Genomics Platform"/>
            <consortium name="The Broad Institute Genome Sequencing Center for Infectious Disease"/>
            <person name="Wu L."/>
            <person name="Ma J."/>
        </authorList>
    </citation>
    <scope>NUCLEOTIDE SEQUENCE [LARGE SCALE GENOMIC DNA]</scope>
    <source>
        <strain evidence="3">NBRC 109341</strain>
    </source>
</reference>
<feature type="transmembrane region" description="Helical" evidence="1">
    <location>
        <begin position="111"/>
        <end position="132"/>
    </location>
</feature>
<sequence length="137" mass="14286">MPSPELTALLYPLLRPAHIGLVGLSVAGYAARALGVFFGQAWPLAPAVRRASSLIDTALLAAGASLWWLLQLNPLGPDTWLGVKLVLLVLYIGLGTLGLKRAPTRVARAGFALAALACVGFMVSVAVTHHPLGLFAP</sequence>
<accession>A0ABQ6C714</accession>
<organism evidence="2 3">
    <name type="scientific">Hydrogenophaga electricum</name>
    <dbReference type="NCBI Taxonomy" id="1230953"/>
    <lineage>
        <taxon>Bacteria</taxon>
        <taxon>Pseudomonadati</taxon>
        <taxon>Pseudomonadota</taxon>
        <taxon>Betaproteobacteria</taxon>
        <taxon>Burkholderiales</taxon>
        <taxon>Comamonadaceae</taxon>
        <taxon>Hydrogenophaga</taxon>
    </lineage>
</organism>
<dbReference type="Proteomes" id="UP001156903">
    <property type="component" value="Unassembled WGS sequence"/>
</dbReference>
<feature type="transmembrane region" description="Helical" evidence="1">
    <location>
        <begin position="81"/>
        <end position="99"/>
    </location>
</feature>
<keyword evidence="3" id="KW-1185">Reference proteome</keyword>
<name>A0ABQ6C714_9BURK</name>
<evidence type="ECO:0000256" key="1">
    <source>
        <dbReference type="SAM" id="Phobius"/>
    </source>
</evidence>
<keyword evidence="1" id="KW-1133">Transmembrane helix</keyword>
<dbReference type="Pfam" id="PF04247">
    <property type="entry name" value="SirB"/>
    <property type="match status" value="1"/>
</dbReference>
<dbReference type="RefSeq" id="WP_234267624.1">
    <property type="nucleotide sequence ID" value="NZ_BSPB01000044.1"/>
</dbReference>
<dbReference type="PANTHER" id="PTHR39594:SF1">
    <property type="entry name" value="PROTEIN YCHQ"/>
    <property type="match status" value="1"/>
</dbReference>
<feature type="transmembrane region" description="Helical" evidence="1">
    <location>
        <begin position="51"/>
        <end position="69"/>
    </location>
</feature>
<keyword evidence="1" id="KW-0472">Membrane</keyword>
<comment type="caution">
    <text evidence="2">The sequence shown here is derived from an EMBL/GenBank/DDBJ whole genome shotgun (WGS) entry which is preliminary data.</text>
</comment>
<feature type="transmembrane region" description="Helical" evidence="1">
    <location>
        <begin position="20"/>
        <end position="39"/>
    </location>
</feature>
<proteinExistence type="predicted"/>
<evidence type="ECO:0000313" key="3">
    <source>
        <dbReference type="Proteomes" id="UP001156903"/>
    </source>
</evidence>
<evidence type="ECO:0000313" key="2">
    <source>
        <dbReference type="EMBL" id="GLS16108.1"/>
    </source>
</evidence>